<dbReference type="KEGG" id="palr:HGI30_21810"/>
<evidence type="ECO:0000313" key="2">
    <source>
        <dbReference type="EMBL" id="QJC53900.1"/>
    </source>
</evidence>
<keyword evidence="1" id="KW-0472">Membrane</keyword>
<dbReference type="RefSeq" id="WP_168909429.1">
    <property type="nucleotide sequence ID" value="NZ_CP051428.1"/>
</dbReference>
<protein>
    <submittedName>
        <fullName evidence="2">Uncharacterized protein</fullName>
    </submittedName>
</protein>
<dbReference type="AlphaFoldDB" id="A0A6H2H2J2"/>
<reference evidence="2 3" key="1">
    <citation type="submission" date="2020-04" db="EMBL/GenBank/DDBJ databases">
        <title>Novel Paenibacillus strain UniB2 isolated from commercial digestive syrup.</title>
        <authorList>
            <person name="Thorat V."/>
            <person name="Kirdat K."/>
            <person name="Tiwarekar B."/>
            <person name="Yadav A."/>
        </authorList>
    </citation>
    <scope>NUCLEOTIDE SEQUENCE [LARGE SCALE GENOMIC DNA]</scope>
    <source>
        <strain evidence="2 3">UniB2</strain>
    </source>
</reference>
<feature type="transmembrane region" description="Helical" evidence="1">
    <location>
        <begin position="21"/>
        <end position="40"/>
    </location>
</feature>
<accession>A0A6H2H2J2</accession>
<gene>
    <name evidence="2" type="ORF">HGI30_21810</name>
</gene>
<keyword evidence="1" id="KW-0812">Transmembrane</keyword>
<keyword evidence="1" id="KW-1133">Transmembrane helix</keyword>
<sequence length="63" mass="6866">MKQAWRITAADRSRIGRSWSACPIIAGLALLPSLYGWFNILTSSAPMAMWTGCTLPSSTSLIH</sequence>
<name>A0A6H2H2J2_9BACL</name>
<dbReference type="EMBL" id="CP051428">
    <property type="protein sequence ID" value="QJC53900.1"/>
    <property type="molecule type" value="Genomic_DNA"/>
</dbReference>
<dbReference type="Proteomes" id="UP000502136">
    <property type="component" value="Chromosome"/>
</dbReference>
<keyword evidence="3" id="KW-1185">Reference proteome</keyword>
<organism evidence="2 3">
    <name type="scientific">Paenibacillus albicereus</name>
    <dbReference type="NCBI Taxonomy" id="2726185"/>
    <lineage>
        <taxon>Bacteria</taxon>
        <taxon>Bacillati</taxon>
        <taxon>Bacillota</taxon>
        <taxon>Bacilli</taxon>
        <taxon>Bacillales</taxon>
        <taxon>Paenibacillaceae</taxon>
        <taxon>Paenibacillus</taxon>
    </lineage>
</organism>
<evidence type="ECO:0000256" key="1">
    <source>
        <dbReference type="SAM" id="Phobius"/>
    </source>
</evidence>
<evidence type="ECO:0000313" key="3">
    <source>
        <dbReference type="Proteomes" id="UP000502136"/>
    </source>
</evidence>
<proteinExistence type="predicted"/>